<gene>
    <name evidence="1" type="ORF">BST14_26460</name>
</gene>
<keyword evidence="2" id="KW-1185">Reference proteome</keyword>
<dbReference type="Proteomes" id="UP000192707">
    <property type="component" value="Unassembled WGS sequence"/>
</dbReference>
<name>A0A1W9Z615_MYCAI</name>
<proteinExistence type="predicted"/>
<protein>
    <submittedName>
        <fullName evidence="1">Uncharacterized protein</fullName>
    </submittedName>
</protein>
<dbReference type="AlphaFoldDB" id="A0A1W9Z615"/>
<evidence type="ECO:0000313" key="1">
    <source>
        <dbReference type="EMBL" id="ORA07766.1"/>
    </source>
</evidence>
<evidence type="ECO:0000313" key="2">
    <source>
        <dbReference type="Proteomes" id="UP000192707"/>
    </source>
</evidence>
<sequence>MSGYQPTHSALDGLVHAHARVKFLAAWVSQHDPDGQHELSRHLGKLERAIGEDVRLFGAGDVTHYSTGLPVWSLEKPAADADFAWVWHPDPGHESNRPRVIDGDADLGNGERGAIVISAPGVIDVVRHNV</sequence>
<dbReference type="EMBL" id="MVHG01000125">
    <property type="protein sequence ID" value="ORA07766.1"/>
    <property type="molecule type" value="Genomic_DNA"/>
</dbReference>
<comment type="caution">
    <text evidence="1">The sequence shown here is derived from an EMBL/GenBank/DDBJ whole genome shotgun (WGS) entry which is preliminary data.</text>
</comment>
<organism evidence="1 2">
    <name type="scientific">Mycobacterium arosiense ATCC BAA-1401 = DSM 45069</name>
    <dbReference type="NCBI Taxonomy" id="1265311"/>
    <lineage>
        <taxon>Bacteria</taxon>
        <taxon>Bacillati</taxon>
        <taxon>Actinomycetota</taxon>
        <taxon>Actinomycetes</taxon>
        <taxon>Mycobacteriales</taxon>
        <taxon>Mycobacteriaceae</taxon>
        <taxon>Mycobacterium</taxon>
        <taxon>Mycobacterium avium complex (MAC)</taxon>
    </lineage>
</organism>
<accession>A0A1W9Z615</accession>
<reference evidence="1 2" key="1">
    <citation type="submission" date="2016-12" db="EMBL/GenBank/DDBJ databases">
        <title>The new phylogeny of genus Mycobacterium.</title>
        <authorList>
            <person name="Tortoli E."/>
            <person name="Trovato A."/>
            <person name="Cirillo D.M."/>
        </authorList>
    </citation>
    <scope>NUCLEOTIDE SEQUENCE [LARGE SCALE GENOMIC DNA]</scope>
    <source>
        <strain evidence="1 2">DSM 45069</strain>
    </source>
</reference>